<keyword evidence="3" id="KW-1185">Reference proteome</keyword>
<evidence type="ECO:0000313" key="2">
    <source>
        <dbReference type="EMBL" id="KNC21727.1"/>
    </source>
</evidence>
<evidence type="ECO:0000313" key="3">
    <source>
        <dbReference type="Proteomes" id="UP000037069"/>
    </source>
</evidence>
<dbReference type="Proteomes" id="UP000037069">
    <property type="component" value="Unassembled WGS sequence"/>
</dbReference>
<protein>
    <submittedName>
        <fullName evidence="2">Uncharacterized protein</fullName>
    </submittedName>
</protein>
<evidence type="ECO:0000256" key="1">
    <source>
        <dbReference type="SAM" id="Phobius"/>
    </source>
</evidence>
<gene>
    <name evidence="2" type="ORF">FF38_04032</name>
</gene>
<keyword evidence="1" id="KW-0472">Membrane</keyword>
<keyword evidence="1" id="KW-1133">Transmembrane helix</keyword>
<sequence>MVRAFAKNSERVTFPYVHFDRNVGGNFVAQQTVAVGDSGTQHYHRGGRSWEQAYSLDVEGAASAVGNDVVVEAVDDGVHCYCYCEMVVVTVSVCENADDDGTVIGSSSKSSSSSSNSSVLSNVVARVDLVEMLPQGSLGTATACNFDIQSTGSGAVVHGTLATTSSFAMLSSGTREDDVGGKGVVASTSPATGILATMAFRTGFGVVTLVLGTSLPFLRLYERVPHEMSQLLFSLLLLLLLLFVLIQLMAPFCSPTASILMTQLFFIKTTSSSSSLAKDTQQKCGFYIKDTDMAVQTQASKQAGRNTFYGVLFYFSIVADGRGGSCNNDGKIEFHIIP</sequence>
<accession>A0A0L0BNU3</accession>
<dbReference type="EMBL" id="JRES01001582">
    <property type="protein sequence ID" value="KNC21727.1"/>
    <property type="molecule type" value="Genomic_DNA"/>
</dbReference>
<keyword evidence="1" id="KW-0812">Transmembrane</keyword>
<reference evidence="2 3" key="1">
    <citation type="journal article" date="2015" name="Nat. Commun.">
        <title>Lucilia cuprina genome unlocks parasitic fly biology to underpin future interventions.</title>
        <authorList>
            <person name="Anstead C.A."/>
            <person name="Korhonen P.K."/>
            <person name="Young N.D."/>
            <person name="Hall R.S."/>
            <person name="Jex A.R."/>
            <person name="Murali S.C."/>
            <person name="Hughes D.S."/>
            <person name="Lee S.F."/>
            <person name="Perry T."/>
            <person name="Stroehlein A.J."/>
            <person name="Ansell B.R."/>
            <person name="Breugelmans B."/>
            <person name="Hofmann A."/>
            <person name="Qu J."/>
            <person name="Dugan S."/>
            <person name="Lee S.L."/>
            <person name="Chao H."/>
            <person name="Dinh H."/>
            <person name="Han Y."/>
            <person name="Doddapaneni H.V."/>
            <person name="Worley K.C."/>
            <person name="Muzny D.M."/>
            <person name="Ioannidis P."/>
            <person name="Waterhouse R.M."/>
            <person name="Zdobnov E.M."/>
            <person name="James P.J."/>
            <person name="Bagnall N.H."/>
            <person name="Kotze A.C."/>
            <person name="Gibbs R.A."/>
            <person name="Richards S."/>
            <person name="Batterham P."/>
            <person name="Gasser R.B."/>
        </authorList>
    </citation>
    <scope>NUCLEOTIDE SEQUENCE [LARGE SCALE GENOMIC DNA]</scope>
    <source>
        <strain evidence="2 3">LS</strain>
        <tissue evidence="2">Full body</tissue>
    </source>
</reference>
<proteinExistence type="predicted"/>
<feature type="transmembrane region" description="Helical" evidence="1">
    <location>
        <begin position="230"/>
        <end position="250"/>
    </location>
</feature>
<organism evidence="2 3">
    <name type="scientific">Lucilia cuprina</name>
    <name type="common">Green bottle fly</name>
    <name type="synonym">Australian sheep blowfly</name>
    <dbReference type="NCBI Taxonomy" id="7375"/>
    <lineage>
        <taxon>Eukaryota</taxon>
        <taxon>Metazoa</taxon>
        <taxon>Ecdysozoa</taxon>
        <taxon>Arthropoda</taxon>
        <taxon>Hexapoda</taxon>
        <taxon>Insecta</taxon>
        <taxon>Pterygota</taxon>
        <taxon>Neoptera</taxon>
        <taxon>Endopterygota</taxon>
        <taxon>Diptera</taxon>
        <taxon>Brachycera</taxon>
        <taxon>Muscomorpha</taxon>
        <taxon>Oestroidea</taxon>
        <taxon>Calliphoridae</taxon>
        <taxon>Luciliinae</taxon>
        <taxon>Lucilia</taxon>
    </lineage>
</organism>
<dbReference type="AlphaFoldDB" id="A0A0L0BNU3"/>
<feature type="transmembrane region" description="Helical" evidence="1">
    <location>
        <begin position="198"/>
        <end position="218"/>
    </location>
</feature>
<comment type="caution">
    <text evidence="2">The sequence shown here is derived from an EMBL/GenBank/DDBJ whole genome shotgun (WGS) entry which is preliminary data.</text>
</comment>
<name>A0A0L0BNU3_LUCCU</name>